<dbReference type="Pfam" id="PF00941">
    <property type="entry name" value="FAD_binding_5"/>
    <property type="match status" value="1"/>
</dbReference>
<dbReference type="VEuPathDB" id="TriTrypDB:BSAL_49305"/>
<dbReference type="InterPro" id="IPR002888">
    <property type="entry name" value="2Fe-2S-bd"/>
</dbReference>
<feature type="binding site" evidence="10">
    <location>
        <position position="156"/>
    </location>
    <ligand>
        <name>[2Fe-2S] cluster</name>
        <dbReference type="ChEBI" id="CHEBI:190135"/>
        <label>2</label>
    </ligand>
</feature>
<dbReference type="GO" id="GO:0051537">
    <property type="term" value="F:2 iron, 2 sulfur cluster binding"/>
    <property type="evidence" value="ECO:0007669"/>
    <property type="project" value="UniProtKB-KW"/>
</dbReference>
<dbReference type="InterPro" id="IPR036010">
    <property type="entry name" value="2Fe-2S_ferredoxin-like_sf"/>
</dbReference>
<dbReference type="InterPro" id="IPR036884">
    <property type="entry name" value="2Fe-2S-bd_dom_sf"/>
</dbReference>
<feature type="binding site" evidence="10">
    <location>
        <position position="95"/>
    </location>
    <ligand>
        <name>[2Fe-2S] cluster</name>
        <dbReference type="ChEBI" id="CHEBI:190135"/>
        <label>1</label>
    </ligand>
</feature>
<dbReference type="InterPro" id="IPR016166">
    <property type="entry name" value="FAD-bd_PCMH"/>
</dbReference>
<feature type="binding site" evidence="10">
    <location>
        <position position="87"/>
    </location>
    <ligand>
        <name>[2Fe-2S] cluster</name>
        <dbReference type="ChEBI" id="CHEBI:190135"/>
        <label>1</label>
    </ligand>
</feature>
<dbReference type="InterPro" id="IPR046867">
    <property type="entry name" value="AldOxase/xan_DH_MoCoBD2"/>
</dbReference>
<dbReference type="Gene3D" id="3.30.390.50">
    <property type="entry name" value="CO dehydrogenase flavoprotein, C-terminal domain"/>
    <property type="match status" value="1"/>
</dbReference>
<dbReference type="InterPro" id="IPR002346">
    <property type="entry name" value="Mopterin_DH_FAD-bd"/>
</dbReference>
<evidence type="ECO:0000256" key="3">
    <source>
        <dbReference type="ARBA" id="ARBA00022630"/>
    </source>
</evidence>
<dbReference type="PANTHER" id="PTHR11908">
    <property type="entry name" value="XANTHINE DEHYDROGENASE"/>
    <property type="match status" value="1"/>
</dbReference>
<dbReference type="PANTHER" id="PTHR11908:SF132">
    <property type="entry name" value="ALDEHYDE OXIDASE 1-RELATED"/>
    <property type="match status" value="1"/>
</dbReference>
<dbReference type="Gene3D" id="3.30.465.10">
    <property type="match status" value="1"/>
</dbReference>
<dbReference type="EMBL" id="CYKH01000012">
    <property type="protein sequence ID" value="CUE58771.1"/>
    <property type="molecule type" value="Genomic_DNA"/>
</dbReference>
<accession>A0A0S4IH69</accession>
<dbReference type="Gene3D" id="3.30.365.10">
    <property type="entry name" value="Aldehyde oxidase/xanthine dehydrogenase, molybdopterin binding domain"/>
    <property type="match status" value="4"/>
</dbReference>
<keyword evidence="3" id="KW-0285">Flavoprotein</keyword>
<comment type="similarity">
    <text evidence="1">Belongs to the xanthine dehydrogenase family.</text>
</comment>
<dbReference type="GO" id="GO:0005506">
    <property type="term" value="F:iron ion binding"/>
    <property type="evidence" value="ECO:0007669"/>
    <property type="project" value="InterPro"/>
</dbReference>
<feature type="binding site" evidence="10">
    <location>
        <position position="191"/>
    </location>
    <ligand>
        <name>[2Fe-2S] cluster</name>
        <dbReference type="ChEBI" id="CHEBI:190135"/>
        <label>2</label>
    </ligand>
</feature>
<dbReference type="Pfam" id="PF01799">
    <property type="entry name" value="Fer2_2"/>
    <property type="match status" value="1"/>
</dbReference>
<dbReference type="SUPFAM" id="SSF54665">
    <property type="entry name" value="CO dehydrogenase molybdoprotein N-domain-like"/>
    <property type="match status" value="1"/>
</dbReference>
<dbReference type="Pfam" id="PF03450">
    <property type="entry name" value="CO_deh_flav_C"/>
    <property type="match status" value="1"/>
</dbReference>
<feature type="active site" description="Proton acceptor" evidence="8">
    <location>
        <position position="1292"/>
    </location>
</feature>
<evidence type="ECO:0000256" key="10">
    <source>
        <dbReference type="PIRSR" id="PIRSR000127-3"/>
    </source>
</evidence>
<dbReference type="GO" id="GO:0016491">
    <property type="term" value="F:oxidoreductase activity"/>
    <property type="evidence" value="ECO:0007669"/>
    <property type="project" value="UniProtKB-KW"/>
</dbReference>
<dbReference type="InterPro" id="IPR036683">
    <property type="entry name" value="CO_DH_flav_C_dom_sf"/>
</dbReference>
<dbReference type="InterPro" id="IPR016169">
    <property type="entry name" value="FAD-bd_PCMH_sub2"/>
</dbReference>
<comment type="cofactor">
    <cofactor evidence="9">
        <name>FAD</name>
        <dbReference type="ChEBI" id="CHEBI:57692"/>
    </cofactor>
</comment>
<feature type="binding site" evidence="9">
    <location>
        <begin position="393"/>
        <end position="397"/>
    </location>
    <ligand>
        <name>FAD</name>
        <dbReference type="ChEBI" id="CHEBI:57692"/>
    </ligand>
</feature>
<dbReference type="Gene3D" id="3.90.1170.50">
    <property type="entry name" value="Aldehyde oxidase/xanthine dehydrogenase, a/b hammerhead"/>
    <property type="match status" value="1"/>
</dbReference>
<evidence type="ECO:0000256" key="6">
    <source>
        <dbReference type="ARBA" id="ARBA00023002"/>
    </source>
</evidence>
<protein>
    <submittedName>
        <fullName evidence="12">Xanthine dehydrogenase oxidase-like, putative</fullName>
    </submittedName>
</protein>
<evidence type="ECO:0000256" key="2">
    <source>
        <dbReference type="ARBA" id="ARBA00022505"/>
    </source>
</evidence>
<dbReference type="SUPFAM" id="SSF56003">
    <property type="entry name" value="Molybdenum cofactor-binding domain"/>
    <property type="match status" value="1"/>
</dbReference>
<feature type="binding site" evidence="10">
    <location>
        <position position="836"/>
    </location>
    <ligand>
        <name>Mo-molybdopterin</name>
        <dbReference type="ChEBI" id="CHEBI:71302"/>
    </ligand>
    <ligandPart>
        <name>Mo</name>
        <dbReference type="ChEBI" id="CHEBI:28685"/>
    </ligandPart>
</feature>
<evidence type="ECO:0000256" key="9">
    <source>
        <dbReference type="PIRSR" id="PIRSR000127-2"/>
    </source>
</evidence>
<dbReference type="PROSITE" id="PS51387">
    <property type="entry name" value="FAD_PCMH"/>
    <property type="match status" value="1"/>
</dbReference>
<gene>
    <name evidence="12" type="ORF">BSAL_49305</name>
</gene>
<dbReference type="Gene3D" id="1.10.150.120">
    <property type="entry name" value="[2Fe-2S]-binding domain"/>
    <property type="match status" value="1"/>
</dbReference>
<dbReference type="InterPro" id="IPR036318">
    <property type="entry name" value="FAD-bd_PCMH-like_sf"/>
</dbReference>
<feature type="binding site" evidence="10">
    <location>
        <position position="159"/>
    </location>
    <ligand>
        <name>[2Fe-2S] cluster</name>
        <dbReference type="ChEBI" id="CHEBI:190135"/>
        <label>2</label>
    </ligand>
</feature>
<dbReference type="SUPFAM" id="SSF54292">
    <property type="entry name" value="2Fe-2S ferredoxin-like"/>
    <property type="match status" value="1"/>
</dbReference>
<feature type="binding site" evidence="10">
    <location>
        <position position="1118"/>
    </location>
    <ligand>
        <name>Mo-molybdopterin</name>
        <dbReference type="ChEBI" id="CHEBI:71302"/>
    </ligand>
    <ligandPart>
        <name>Mo</name>
        <dbReference type="ChEBI" id="CHEBI:28685"/>
    </ligandPart>
</feature>
<keyword evidence="7 10" id="KW-0408">Iron</keyword>
<dbReference type="SUPFAM" id="SSF56176">
    <property type="entry name" value="FAD-binding/transporter-associated domain-like"/>
    <property type="match status" value="1"/>
</dbReference>
<dbReference type="Pfam" id="PF01315">
    <property type="entry name" value="Ald_Xan_dh_C"/>
    <property type="match status" value="1"/>
</dbReference>
<keyword evidence="2 10" id="KW-0500">Molybdenum</keyword>
<evidence type="ECO:0000256" key="1">
    <source>
        <dbReference type="ARBA" id="ARBA00006849"/>
    </source>
</evidence>
<keyword evidence="5 9" id="KW-0274">FAD</keyword>
<sequence length="1348" mass="143202">MSVAATTLPPPSYYEDYTTAPSPPAYDAPTAAAVGSASSSSSSVISFTLNGSTVTADFGNDPTLTPSSRLSDFIRFKTPYTGTKVYCHEGGCGACVVNLTYTDPTTNAATTVPINSCLRPLLSCNGLTVTTNDGIGTPAQPHAIQSALAAHNGSQCGYCSNGMVMSMHALLSQNPSLTQLDIENYFDGNLCRCTGYRPILDAMKTFANSNGDKKSEGHEHCGEDDCRKTGCKRKMKTLPEMEDLSTFIPATEPYTHKSKPKLHKATRASTVGRISVAANGAVWQDCPTLADLNVWLPWYVSQGNKPMLVVAQTSLGVYPTEPAVRLNIAQIPELYQVTQNASGITIGASTTIANVIQILTSTTADQTFQTAHFSQAANHLGRIASNPIRAVASMFGNIALAIQNQSATNFFTGDGLTVFYGLGVTFNMYDTVAQQALTAVTMDQLINMDFTGKYCKSFTIPWGLENEFFMSYKIAMRQVNAHAYVNAAMRVVVNPNTQLIEGAPVIVYGGINPVATRYSAIEQGLIGHNITDNTQFQTTATALDHALTPTEFLGKQDFRKATAVNFFYKFFLYLQGSTLPANLQTGAACWMSRTVSQGTQTWQPNPAEYPVSAGFPKVEALQQTTGHAKYTADLTTPMNTLFASLVLGQQANCEIATVDFTAAAAMDGFYAFYQASDLGPNQNSWQNGEIFSSGSLQWWGQCIGVVLATTERFADECAAAVVVTYKNIATPVVTLQQAIAANSFMPTAQVPPPVTRGNATTAMASAAKVITGTVELGYQYHFHMENHVTLVVPREDVLEVHSATQMPVPLQQQCAAVSGYPMSKVVVTVKRCGGGFGGKISSSVLPAAIATICAVKTMRPVQIVVDLQKTTALLGCRGGKLMTYTVGVTNDGLIQALEANVVCSGGAVITDAVGADMVAIHSLDNAYYIPNANIVGQLVTMNIAPVTAVRGPGWVPGIHFGESIISSIASSLGVDPNTIREKNFFTKGQTTCDGMILSYWDMPAIWSTLKENAGYATRVSDVEAYNNANRWTKRGLAMTAVRFGVGQTGANFDCLVNIYPDGTVSITHGGSEIGQGINTKVIQVAALKFGMTLAEIGNISINETCTRSISAGSNVTGGSVTSELCSLAVMHACETLNRRLAPFRTKGQTWLQLITAAGAAGVELSSSGFTNAPVNGSGIFNYNSNGAALSEVEVDILTGQYQVRRVDIVFDCGVSLNPMIDVGQVEGGFLFGQGYYTQEDPSWDPATGQPMAGSTWEYKPPSAYDVPETFNIALLKNAPNPLGVLGSKATGEPGVALATSVVQALESAITAARSANGLGSTRWLATSLPLTVNKIQQACGTTVTNLEL</sequence>
<dbReference type="Gene3D" id="3.10.20.30">
    <property type="match status" value="1"/>
</dbReference>
<feature type="binding site" evidence="10">
    <location>
        <position position="950"/>
    </location>
    <ligand>
        <name>Mo-molybdopterin</name>
        <dbReference type="ChEBI" id="CHEBI:71302"/>
    </ligand>
    <ligandPart>
        <name>Mo</name>
        <dbReference type="ChEBI" id="CHEBI:28685"/>
    </ligandPart>
</feature>
<dbReference type="InterPro" id="IPR016208">
    <property type="entry name" value="Ald_Oxase/xanthine_DH-like"/>
</dbReference>
<evidence type="ECO:0000313" key="13">
    <source>
        <dbReference type="Proteomes" id="UP000051952"/>
    </source>
</evidence>
<feature type="binding site" evidence="9">
    <location>
        <position position="473"/>
    </location>
    <ligand>
        <name>FAD</name>
        <dbReference type="ChEBI" id="CHEBI:57692"/>
    </ligand>
</feature>
<dbReference type="SUPFAM" id="SSF55447">
    <property type="entry name" value="CO dehydrogenase flavoprotein C-terminal domain-like"/>
    <property type="match status" value="1"/>
</dbReference>
<dbReference type="InterPro" id="IPR005107">
    <property type="entry name" value="CO_DH_flav_C"/>
</dbReference>
<evidence type="ECO:0000256" key="5">
    <source>
        <dbReference type="ARBA" id="ARBA00022827"/>
    </source>
</evidence>
<dbReference type="OrthoDB" id="8300278at2759"/>
<feature type="domain" description="FAD-binding PCMH-type" evidence="11">
    <location>
        <begin position="276"/>
        <end position="496"/>
    </location>
</feature>
<dbReference type="InterPro" id="IPR006058">
    <property type="entry name" value="2Fe2S_fd_BS"/>
</dbReference>
<comment type="cofactor">
    <cofactor evidence="10">
        <name>Mo-molybdopterin</name>
        <dbReference type="ChEBI" id="CHEBI:71302"/>
    </cofactor>
    <text evidence="10">Binds 1 Mo-molybdopterin (Mo-MPT) cofactor per subunit.</text>
</comment>
<dbReference type="SMART" id="SM01092">
    <property type="entry name" value="CO_deh_flav_C"/>
    <property type="match status" value="1"/>
</dbReference>
<dbReference type="PROSITE" id="PS00197">
    <property type="entry name" value="2FE2S_FER_1"/>
    <property type="match status" value="1"/>
</dbReference>
<reference evidence="13" key="1">
    <citation type="submission" date="2015-09" db="EMBL/GenBank/DDBJ databases">
        <authorList>
            <consortium name="Pathogen Informatics"/>
        </authorList>
    </citation>
    <scope>NUCLEOTIDE SEQUENCE [LARGE SCALE GENOMIC DNA]</scope>
    <source>
        <strain evidence="13">Lake Konstanz</strain>
    </source>
</reference>
<evidence type="ECO:0000256" key="8">
    <source>
        <dbReference type="PIRSR" id="PIRSR000127-1"/>
    </source>
</evidence>
<dbReference type="Pfam" id="PF02738">
    <property type="entry name" value="MoCoBD_1"/>
    <property type="match status" value="1"/>
</dbReference>
<keyword evidence="4 10" id="KW-0479">Metal-binding</keyword>
<comment type="cofactor">
    <cofactor evidence="10">
        <name>[2Fe-2S] cluster</name>
        <dbReference type="ChEBI" id="CHEBI:190135"/>
    </cofactor>
    <text evidence="10">Binds 2 [2Fe-2S] clusters.</text>
</comment>
<feature type="binding site" evidence="10">
    <location>
        <position position="193"/>
    </location>
    <ligand>
        <name>[2Fe-2S] cluster</name>
        <dbReference type="ChEBI" id="CHEBI:190135"/>
        <label>2</label>
    </ligand>
</feature>
<name>A0A0S4IH69_BODSA</name>
<dbReference type="Proteomes" id="UP000051952">
    <property type="component" value="Unassembled WGS sequence"/>
</dbReference>
<feature type="binding site" evidence="9">
    <location>
        <begin position="308"/>
        <end position="315"/>
    </location>
    <ligand>
        <name>FAD</name>
        <dbReference type="ChEBI" id="CHEBI:57692"/>
    </ligand>
</feature>
<organism evidence="12 13">
    <name type="scientific">Bodo saltans</name>
    <name type="common">Flagellated protozoan</name>
    <dbReference type="NCBI Taxonomy" id="75058"/>
    <lineage>
        <taxon>Eukaryota</taxon>
        <taxon>Discoba</taxon>
        <taxon>Euglenozoa</taxon>
        <taxon>Kinetoplastea</taxon>
        <taxon>Metakinetoplastina</taxon>
        <taxon>Eubodonida</taxon>
        <taxon>Bodonidae</taxon>
        <taxon>Bodo</taxon>
    </lineage>
</organism>
<dbReference type="InterPro" id="IPR012675">
    <property type="entry name" value="Beta-grasp_dom_sf"/>
</dbReference>
<dbReference type="FunFam" id="3.30.365.10:FF:000001">
    <property type="entry name" value="Xanthine dehydrogenase oxidase"/>
    <property type="match status" value="1"/>
</dbReference>
<feature type="binding site" evidence="10">
    <location>
        <position position="92"/>
    </location>
    <ligand>
        <name>[2Fe-2S] cluster</name>
        <dbReference type="ChEBI" id="CHEBI:190135"/>
        <label>1</label>
    </ligand>
</feature>
<dbReference type="SMART" id="SM01008">
    <property type="entry name" value="Ald_Xan_dh_C"/>
    <property type="match status" value="1"/>
</dbReference>
<feature type="binding site" evidence="10">
    <location>
        <position position="805"/>
    </location>
    <ligand>
        <name>Mo-molybdopterin</name>
        <dbReference type="ChEBI" id="CHEBI:71302"/>
    </ligand>
    <ligandPart>
        <name>Mo</name>
        <dbReference type="ChEBI" id="CHEBI:28685"/>
    </ligandPart>
</feature>
<evidence type="ECO:0000313" key="12">
    <source>
        <dbReference type="EMBL" id="CUE58771.1"/>
    </source>
</evidence>
<dbReference type="InterPro" id="IPR037165">
    <property type="entry name" value="AldOxase/xan_DH_Mopterin-bd_sf"/>
</dbReference>
<feature type="binding site" evidence="10">
    <location>
        <position position="117"/>
    </location>
    <ligand>
        <name>[2Fe-2S] cluster</name>
        <dbReference type="ChEBI" id="CHEBI:190135"/>
        <label>1</label>
    </ligand>
</feature>
<dbReference type="OMA" id="HWYWPKT"/>
<evidence type="ECO:0000256" key="7">
    <source>
        <dbReference type="ARBA" id="ARBA00023004"/>
    </source>
</evidence>
<keyword evidence="13" id="KW-1185">Reference proteome</keyword>
<evidence type="ECO:0000256" key="4">
    <source>
        <dbReference type="ARBA" id="ARBA00022723"/>
    </source>
</evidence>
<dbReference type="Pfam" id="PF20256">
    <property type="entry name" value="MoCoBD_2"/>
    <property type="match status" value="1"/>
</dbReference>
<proteinExistence type="inferred from homology"/>
<evidence type="ECO:0000259" key="11">
    <source>
        <dbReference type="PROSITE" id="PS51387"/>
    </source>
</evidence>
<dbReference type="InterPro" id="IPR000674">
    <property type="entry name" value="Ald_Oxase/Xan_DH_a/b"/>
</dbReference>
<dbReference type="PIRSF" id="PIRSF000127">
    <property type="entry name" value="Xanthine_DH"/>
    <property type="match status" value="1"/>
</dbReference>
<keyword evidence="6" id="KW-0560">Oxidoreductase</keyword>
<dbReference type="GO" id="GO:0071949">
    <property type="term" value="F:FAD binding"/>
    <property type="evidence" value="ECO:0007669"/>
    <property type="project" value="InterPro"/>
</dbReference>
<feature type="binding site" evidence="9">
    <location>
        <position position="1048"/>
    </location>
    <ligand>
        <name>substrate</name>
    </ligand>
</feature>
<keyword evidence="10" id="KW-0001">2Fe-2S</keyword>
<dbReference type="SUPFAM" id="SSF47741">
    <property type="entry name" value="CO dehydrogenase ISP C-domain like"/>
    <property type="match status" value="1"/>
</dbReference>
<keyword evidence="10" id="KW-0411">Iron-sulfur</keyword>
<dbReference type="InterPro" id="IPR008274">
    <property type="entry name" value="AldOxase/xan_DH_MoCoBD1"/>
</dbReference>
<dbReference type="InterPro" id="IPR036856">
    <property type="entry name" value="Ald_Oxase/Xan_DH_a/b_sf"/>
</dbReference>